<evidence type="ECO:0000313" key="2">
    <source>
        <dbReference type="Proteomes" id="UP000398217"/>
    </source>
</evidence>
<dbReference type="EMBL" id="BLBC01000005">
    <property type="protein sequence ID" value="GET45204.1"/>
    <property type="molecule type" value="Genomic_DNA"/>
</dbReference>
<sequence length="298" mass="34524">MEIFNKLNTEYILTAYEITKIAKEYTNNYDQEMVIDLIQSLKDEIRIMQEYFIYYFFEELKKCKNQEITMYCNDFAIPIAIEDFDPEKEDFYYGSQTEVKDFYTYIQKAADIENQGIASVVSVVSGDISDKYGERFDLTELECKIRTMSEVKFIGNEIFEINYYNLLEKLISVKTNFEPQPAPVVPEHQLLPNFTEQTNNSELQPDFSEDTEPKEKLILLNELGVIDFLKSKAPFNTSTNAMATALSGILGIKQKTLQSYLNPMFSPNAGQRNNPYENKGLVQKVQQKLISIGYEVKK</sequence>
<reference evidence="2" key="1">
    <citation type="journal article" date="2020" name="Int. J. Syst. Evol. Microbiol.">
        <title>Capnocytophaga felis sp. nov. isolated from the feline oral cavity.</title>
        <authorList>
            <person name="Suzuki M."/>
            <person name="Umeda K."/>
            <person name="Kimura M."/>
            <person name="Imaoka K."/>
            <person name="Morikawa S."/>
            <person name="Maeda K."/>
        </authorList>
    </citation>
    <scope>NUCLEOTIDE SEQUENCE [LARGE SCALE GENOMIC DNA]</scope>
    <source>
        <strain evidence="2">KC07070</strain>
    </source>
</reference>
<dbReference type="Proteomes" id="UP000398217">
    <property type="component" value="Unassembled WGS sequence"/>
</dbReference>
<protein>
    <submittedName>
        <fullName evidence="1">Uncharacterized protein</fullName>
    </submittedName>
</protein>
<evidence type="ECO:0000313" key="1">
    <source>
        <dbReference type="EMBL" id="GET45204.1"/>
    </source>
</evidence>
<name>A0A5M4B6G6_9FLAO</name>
<dbReference type="RefSeq" id="WP_155283897.1">
    <property type="nucleotide sequence ID" value="NZ_BLBC01000005.1"/>
</dbReference>
<comment type="caution">
    <text evidence="1">The sequence shown here is derived from an EMBL/GenBank/DDBJ whole genome shotgun (WGS) entry which is preliminary data.</text>
</comment>
<keyword evidence="2" id="KW-1185">Reference proteome</keyword>
<dbReference type="OrthoDB" id="1346041at2"/>
<dbReference type="AlphaFoldDB" id="A0A5M4B6G6"/>
<organism evidence="1 2">
    <name type="scientific">Capnocytophaga felis</name>
    <dbReference type="NCBI Taxonomy" id="2267611"/>
    <lineage>
        <taxon>Bacteria</taxon>
        <taxon>Pseudomonadati</taxon>
        <taxon>Bacteroidota</taxon>
        <taxon>Flavobacteriia</taxon>
        <taxon>Flavobacteriales</taxon>
        <taxon>Flavobacteriaceae</taxon>
        <taxon>Capnocytophaga</taxon>
    </lineage>
</organism>
<accession>A0A5M4B6G6</accession>
<gene>
    <name evidence="1" type="ORF">RCZ01_05060</name>
</gene>
<proteinExistence type="predicted"/>